<feature type="region of interest" description="Disordered" evidence="1">
    <location>
        <begin position="24"/>
        <end position="56"/>
    </location>
</feature>
<protein>
    <submittedName>
        <fullName evidence="2">Uncharacterized protein</fullName>
    </submittedName>
</protein>
<accession>A0A151P810</accession>
<keyword evidence="3" id="KW-1185">Reference proteome</keyword>
<evidence type="ECO:0000256" key="1">
    <source>
        <dbReference type="SAM" id="MobiDB-lite"/>
    </source>
</evidence>
<reference evidence="2 3" key="1">
    <citation type="journal article" date="2012" name="Genome Biol.">
        <title>Sequencing three crocodilian genomes to illuminate the evolution of archosaurs and amniotes.</title>
        <authorList>
            <person name="St John J.A."/>
            <person name="Braun E.L."/>
            <person name="Isberg S.R."/>
            <person name="Miles L.G."/>
            <person name="Chong A.Y."/>
            <person name="Gongora J."/>
            <person name="Dalzell P."/>
            <person name="Moran C."/>
            <person name="Bed'hom B."/>
            <person name="Abzhanov A."/>
            <person name="Burgess S.C."/>
            <person name="Cooksey A.M."/>
            <person name="Castoe T.A."/>
            <person name="Crawford N.G."/>
            <person name="Densmore L.D."/>
            <person name="Drew J.C."/>
            <person name="Edwards S.V."/>
            <person name="Faircloth B.C."/>
            <person name="Fujita M.K."/>
            <person name="Greenwold M.J."/>
            <person name="Hoffmann F.G."/>
            <person name="Howard J.M."/>
            <person name="Iguchi T."/>
            <person name="Janes D.E."/>
            <person name="Khan S.Y."/>
            <person name="Kohno S."/>
            <person name="de Koning A.J."/>
            <person name="Lance S.L."/>
            <person name="McCarthy F.M."/>
            <person name="McCormack J.E."/>
            <person name="Merchant M.E."/>
            <person name="Peterson D.G."/>
            <person name="Pollock D.D."/>
            <person name="Pourmand N."/>
            <person name="Raney B.J."/>
            <person name="Roessler K.A."/>
            <person name="Sanford J.R."/>
            <person name="Sawyer R.H."/>
            <person name="Schmidt C.J."/>
            <person name="Triplett E.W."/>
            <person name="Tuberville T.D."/>
            <person name="Venegas-Anaya M."/>
            <person name="Howard J.T."/>
            <person name="Jarvis E.D."/>
            <person name="Guillette L.J.Jr."/>
            <person name="Glenn T.C."/>
            <person name="Green R.E."/>
            <person name="Ray D.A."/>
        </authorList>
    </citation>
    <scope>NUCLEOTIDE SEQUENCE [LARGE SCALE GENOMIC DNA]</scope>
    <source>
        <strain evidence="2">KSC_2009_1</strain>
    </source>
</reference>
<dbReference type="Proteomes" id="UP000050525">
    <property type="component" value="Unassembled WGS sequence"/>
</dbReference>
<name>A0A151P810_ALLMI</name>
<dbReference type="EMBL" id="AKHW03000629">
    <property type="protein sequence ID" value="KYO45216.1"/>
    <property type="molecule type" value="Genomic_DNA"/>
</dbReference>
<dbReference type="AlphaFoldDB" id="A0A151P810"/>
<evidence type="ECO:0000313" key="2">
    <source>
        <dbReference type="EMBL" id="KYO45216.1"/>
    </source>
</evidence>
<sequence length="66" mass="7224">MPTLSVSSLKSLSCHPTLDCYRKGDVDSSQSWAAKTRKQEMEVEMPSEEGSLELGPSISWASTLGY</sequence>
<feature type="compositionally biased region" description="Acidic residues" evidence="1">
    <location>
        <begin position="42"/>
        <end position="51"/>
    </location>
</feature>
<evidence type="ECO:0000313" key="3">
    <source>
        <dbReference type="Proteomes" id="UP000050525"/>
    </source>
</evidence>
<comment type="caution">
    <text evidence="2">The sequence shown here is derived from an EMBL/GenBank/DDBJ whole genome shotgun (WGS) entry which is preliminary data.</text>
</comment>
<gene>
    <name evidence="2" type="ORF">Y1Q_0014670</name>
</gene>
<proteinExistence type="predicted"/>
<organism evidence="2 3">
    <name type="scientific">Alligator mississippiensis</name>
    <name type="common">American alligator</name>
    <dbReference type="NCBI Taxonomy" id="8496"/>
    <lineage>
        <taxon>Eukaryota</taxon>
        <taxon>Metazoa</taxon>
        <taxon>Chordata</taxon>
        <taxon>Craniata</taxon>
        <taxon>Vertebrata</taxon>
        <taxon>Euteleostomi</taxon>
        <taxon>Archelosauria</taxon>
        <taxon>Archosauria</taxon>
        <taxon>Crocodylia</taxon>
        <taxon>Alligatoridae</taxon>
        <taxon>Alligatorinae</taxon>
        <taxon>Alligator</taxon>
    </lineage>
</organism>